<evidence type="ECO:0000256" key="6">
    <source>
        <dbReference type="ARBA" id="ARBA00023136"/>
    </source>
</evidence>
<protein>
    <submittedName>
        <fullName evidence="10">Formate hydrogenlyase subunit 3/Multisubunit Na+/H+ antiporter, MnhD subunit</fullName>
    </submittedName>
</protein>
<organism evidence="10 11">
    <name type="scientific">Marinobacterium iners DSM 11526</name>
    <dbReference type="NCBI Taxonomy" id="1122198"/>
    <lineage>
        <taxon>Bacteria</taxon>
        <taxon>Pseudomonadati</taxon>
        <taxon>Pseudomonadota</taxon>
        <taxon>Gammaproteobacteria</taxon>
        <taxon>Oceanospirillales</taxon>
        <taxon>Oceanospirillaceae</taxon>
        <taxon>Marinobacterium</taxon>
    </lineage>
</organism>
<comment type="similarity">
    <text evidence="2">Belongs to the CPA3 antiporters (TC 2.A.63) subunit D family.</text>
</comment>
<accession>A0A1H4EG96</accession>
<proteinExistence type="inferred from homology"/>
<feature type="transmembrane region" description="Helical" evidence="8">
    <location>
        <begin position="284"/>
        <end position="305"/>
    </location>
</feature>
<evidence type="ECO:0000256" key="1">
    <source>
        <dbReference type="ARBA" id="ARBA00004651"/>
    </source>
</evidence>
<feature type="transmembrane region" description="Helical" evidence="8">
    <location>
        <begin position="150"/>
        <end position="172"/>
    </location>
</feature>
<dbReference type="Proteomes" id="UP000242469">
    <property type="component" value="Unassembled WGS sequence"/>
</dbReference>
<feature type="transmembrane region" description="Helical" evidence="8">
    <location>
        <begin position="257"/>
        <end position="277"/>
    </location>
</feature>
<dbReference type="RefSeq" id="WP_091826597.1">
    <property type="nucleotide sequence ID" value="NZ_FNRJ01000008.1"/>
</dbReference>
<evidence type="ECO:0000313" key="10">
    <source>
        <dbReference type="EMBL" id="SEA83252.1"/>
    </source>
</evidence>
<comment type="subcellular location">
    <subcellularLocation>
        <location evidence="1">Cell membrane</location>
        <topology evidence="1">Multi-pass membrane protein</topology>
    </subcellularLocation>
    <subcellularLocation>
        <location evidence="7">Membrane</location>
        <topology evidence="7">Multi-pass membrane protein</topology>
    </subcellularLocation>
</comment>
<dbReference type="PANTHER" id="PTHR42703:SF1">
    <property type="entry name" value="NA(+)_H(+) ANTIPORTER SUBUNIT D1"/>
    <property type="match status" value="1"/>
</dbReference>
<evidence type="ECO:0000259" key="9">
    <source>
        <dbReference type="Pfam" id="PF00361"/>
    </source>
</evidence>
<dbReference type="STRING" id="1122198.SAMN02745729_10841"/>
<sequence>MTFWILSAVAIPLCVLLLVPSRATRPLLWPVLPLLPLPALGLALMGPGNWQLELPGLLLGASWQLDELRQPFLLLTALLWSFAGLFASGYIKARRTSFALFWALTLSGNLGLVLAGDLVSFYTFFALMTFAGYGLVVHERKPDAFRAGRLYLIMAVFGEMALLAGLVLAAGAADSLLLADLPGAIAASADTVLIMVLLLCGFGVKAGLPLLHMWLPLAHPVAPTPASAVLSGAMIKAGLLGWLLTLPLGLASYELPGTVLALTGVVASLGAALIGVCQQQAKAVLAYSSISQMGLMTLMLGIALAEPERAHWLLPLIGLYALHHGLAKGAMFLSVGISSPCASVPRGLYWLLLALPGLSLAGLPFTSGAYAKLAMKQALVPEGLSLWLAPWLSSLLSAGAVATMVLVLRFLWLQWQHTNKNGTDPRRAVGWLLTLVTSLVLFPLLAPGLPLAIESVPVDQLNALPTLLWPILLAFLLGGISLKVHLRAPRVPAGDLVAPLEVLCKRVTLPYQMQPIVYTELMRPLCSSLRRVLPWAQRFEPWMSAQSAWLLIIVSLVLLLA</sequence>
<evidence type="ECO:0000256" key="2">
    <source>
        <dbReference type="ARBA" id="ARBA00005346"/>
    </source>
</evidence>
<feature type="transmembrane region" description="Helical" evidence="8">
    <location>
        <begin position="192"/>
        <end position="215"/>
    </location>
</feature>
<dbReference type="GO" id="GO:0005886">
    <property type="term" value="C:plasma membrane"/>
    <property type="evidence" value="ECO:0007669"/>
    <property type="project" value="UniProtKB-SubCell"/>
</dbReference>
<feature type="domain" description="NADH:quinone oxidoreductase/Mrp antiporter transmembrane" evidence="9">
    <location>
        <begin position="115"/>
        <end position="379"/>
    </location>
</feature>
<feature type="transmembrane region" description="Helical" evidence="8">
    <location>
        <begin position="391"/>
        <end position="412"/>
    </location>
</feature>
<evidence type="ECO:0000256" key="3">
    <source>
        <dbReference type="ARBA" id="ARBA00022475"/>
    </source>
</evidence>
<keyword evidence="3" id="KW-1003">Cell membrane</keyword>
<evidence type="ECO:0000256" key="5">
    <source>
        <dbReference type="ARBA" id="ARBA00022989"/>
    </source>
</evidence>
<dbReference type="InterPro" id="IPR050586">
    <property type="entry name" value="CPA3_Na-H_Antiporter_D"/>
</dbReference>
<keyword evidence="10" id="KW-0456">Lyase</keyword>
<keyword evidence="11" id="KW-1185">Reference proteome</keyword>
<evidence type="ECO:0000313" key="11">
    <source>
        <dbReference type="Proteomes" id="UP000242469"/>
    </source>
</evidence>
<keyword evidence="5 8" id="KW-1133">Transmembrane helix</keyword>
<dbReference type="InterPro" id="IPR001750">
    <property type="entry name" value="ND/Mrp_TM"/>
</dbReference>
<dbReference type="EMBL" id="FNRJ01000008">
    <property type="protein sequence ID" value="SEA83252.1"/>
    <property type="molecule type" value="Genomic_DNA"/>
</dbReference>
<reference evidence="11" key="1">
    <citation type="submission" date="2016-10" db="EMBL/GenBank/DDBJ databases">
        <authorList>
            <person name="Varghese N."/>
            <person name="Submissions S."/>
        </authorList>
    </citation>
    <scope>NUCLEOTIDE SEQUENCE [LARGE SCALE GENOMIC DNA]</scope>
    <source>
        <strain evidence="11">DSM 11526</strain>
    </source>
</reference>
<name>A0A1H4EG96_9GAMM</name>
<dbReference type="PANTHER" id="PTHR42703">
    <property type="entry name" value="NADH DEHYDROGENASE"/>
    <property type="match status" value="1"/>
</dbReference>
<feature type="transmembrane region" description="Helical" evidence="8">
    <location>
        <begin position="121"/>
        <end position="138"/>
    </location>
</feature>
<feature type="transmembrane region" description="Helical" evidence="8">
    <location>
        <begin position="428"/>
        <end position="446"/>
    </location>
</feature>
<feature type="transmembrane region" description="Helical" evidence="8">
    <location>
        <begin position="317"/>
        <end position="337"/>
    </location>
</feature>
<dbReference type="Pfam" id="PF00361">
    <property type="entry name" value="Proton_antipo_M"/>
    <property type="match status" value="1"/>
</dbReference>
<evidence type="ECO:0000256" key="4">
    <source>
        <dbReference type="ARBA" id="ARBA00022692"/>
    </source>
</evidence>
<gene>
    <name evidence="10" type="ORF">SAMN02745729_10841</name>
</gene>
<keyword evidence="6 8" id="KW-0472">Membrane</keyword>
<dbReference type="AlphaFoldDB" id="A0A1H4EG96"/>
<feature type="transmembrane region" description="Helical" evidence="8">
    <location>
        <begin position="349"/>
        <end position="371"/>
    </location>
</feature>
<evidence type="ECO:0000256" key="8">
    <source>
        <dbReference type="SAM" id="Phobius"/>
    </source>
</evidence>
<feature type="transmembrane region" description="Helical" evidence="8">
    <location>
        <begin position="98"/>
        <end position="115"/>
    </location>
</feature>
<feature type="transmembrane region" description="Helical" evidence="8">
    <location>
        <begin position="466"/>
        <end position="486"/>
    </location>
</feature>
<dbReference type="OrthoDB" id="9768329at2"/>
<dbReference type="GO" id="GO:0016829">
    <property type="term" value="F:lyase activity"/>
    <property type="evidence" value="ECO:0007669"/>
    <property type="project" value="UniProtKB-KW"/>
</dbReference>
<evidence type="ECO:0000256" key="7">
    <source>
        <dbReference type="RuleBase" id="RU000320"/>
    </source>
</evidence>
<feature type="transmembrane region" description="Helical" evidence="8">
    <location>
        <begin position="227"/>
        <end position="245"/>
    </location>
</feature>
<feature type="transmembrane region" description="Helical" evidence="8">
    <location>
        <begin position="72"/>
        <end position="91"/>
    </location>
</feature>
<keyword evidence="4 7" id="KW-0812">Transmembrane</keyword>